<reference evidence="13 14" key="1">
    <citation type="journal article" date="2019" name="Sci. Rep.">
        <title>Comparative genomics of chytrid fungi reveal insights into the obligate biotrophic and pathogenic lifestyle of Synchytrium endobioticum.</title>
        <authorList>
            <person name="van de Vossenberg B.T.L.H."/>
            <person name="Warris S."/>
            <person name="Nguyen H.D.T."/>
            <person name="van Gent-Pelzer M.P.E."/>
            <person name="Joly D.L."/>
            <person name="van de Geest H.C."/>
            <person name="Bonants P.J.M."/>
            <person name="Smith D.S."/>
            <person name="Levesque C.A."/>
            <person name="van der Lee T.A.J."/>
        </authorList>
    </citation>
    <scope>NUCLEOTIDE SEQUENCE [LARGE SCALE GENOMIC DNA]</scope>
    <source>
        <strain evidence="13 14">MB42</strain>
    </source>
</reference>
<dbReference type="InterPro" id="IPR002076">
    <property type="entry name" value="ELO_fam"/>
</dbReference>
<evidence type="ECO:0000313" key="14">
    <source>
        <dbReference type="Proteomes" id="UP000317494"/>
    </source>
</evidence>
<dbReference type="Pfam" id="PF01151">
    <property type="entry name" value="ELO"/>
    <property type="match status" value="1"/>
</dbReference>
<dbReference type="PANTHER" id="PTHR11157:SF134">
    <property type="entry name" value="ELONGATION OF FATTY ACIDS PROTEIN 1-RELATED"/>
    <property type="match status" value="1"/>
</dbReference>
<comment type="subcellular location">
    <subcellularLocation>
        <location evidence="1">Membrane</location>
        <topology evidence="1">Multi-pass membrane protein</topology>
    </subcellularLocation>
</comment>
<dbReference type="GO" id="GO:0009922">
    <property type="term" value="F:fatty acid elongase activity"/>
    <property type="evidence" value="ECO:0007669"/>
    <property type="project" value="UniProtKB-EC"/>
</dbReference>
<organism evidence="13 14">
    <name type="scientific">Synchytrium endobioticum</name>
    <dbReference type="NCBI Taxonomy" id="286115"/>
    <lineage>
        <taxon>Eukaryota</taxon>
        <taxon>Fungi</taxon>
        <taxon>Fungi incertae sedis</taxon>
        <taxon>Chytridiomycota</taxon>
        <taxon>Chytridiomycota incertae sedis</taxon>
        <taxon>Chytridiomycetes</taxon>
        <taxon>Synchytriales</taxon>
        <taxon>Synchytriaceae</taxon>
        <taxon>Synchytrium</taxon>
    </lineage>
</organism>
<keyword evidence="9 12" id="KW-0472">Membrane</keyword>
<dbReference type="InterPro" id="IPR034804">
    <property type="entry name" value="SQR/QFR_C/D"/>
</dbReference>
<gene>
    <name evidence="13" type="ORF">SeMB42_g07681</name>
</gene>
<feature type="transmembrane region" description="Helical" evidence="12">
    <location>
        <begin position="372"/>
        <end position="390"/>
    </location>
</feature>
<keyword evidence="7 12" id="KW-1133">Transmembrane helix</keyword>
<dbReference type="EC" id="2.3.1.-" evidence="12"/>
<evidence type="ECO:0000256" key="7">
    <source>
        <dbReference type="ARBA" id="ARBA00022989"/>
    </source>
</evidence>
<feature type="transmembrane region" description="Helical" evidence="12">
    <location>
        <begin position="453"/>
        <end position="474"/>
    </location>
</feature>
<evidence type="ECO:0000256" key="4">
    <source>
        <dbReference type="ARBA" id="ARBA00022679"/>
    </source>
</evidence>
<evidence type="ECO:0000256" key="12">
    <source>
        <dbReference type="RuleBase" id="RU361115"/>
    </source>
</evidence>
<evidence type="ECO:0000256" key="1">
    <source>
        <dbReference type="ARBA" id="ARBA00004141"/>
    </source>
</evidence>
<comment type="caution">
    <text evidence="13">The sequence shown here is derived from an EMBL/GenBank/DDBJ whole genome shotgun (WGS) entry which is preliminary data.</text>
</comment>
<proteinExistence type="inferred from homology"/>
<keyword evidence="3 12" id="KW-0444">Lipid biosynthesis</keyword>
<dbReference type="Pfam" id="PF05328">
    <property type="entry name" value="CybS"/>
    <property type="match status" value="1"/>
</dbReference>
<dbReference type="GO" id="GO:0030148">
    <property type="term" value="P:sphingolipid biosynthetic process"/>
    <property type="evidence" value="ECO:0007669"/>
    <property type="project" value="TreeGrafter"/>
</dbReference>
<evidence type="ECO:0000256" key="9">
    <source>
        <dbReference type="ARBA" id="ARBA00023136"/>
    </source>
</evidence>
<dbReference type="GO" id="GO:0034625">
    <property type="term" value="P:fatty acid elongation, monounsaturated fatty acid"/>
    <property type="evidence" value="ECO:0007669"/>
    <property type="project" value="TreeGrafter"/>
</dbReference>
<feature type="transmembrane region" description="Helical" evidence="12">
    <location>
        <begin position="320"/>
        <end position="340"/>
    </location>
</feature>
<accession>A0A507BYF7</accession>
<dbReference type="PROSITE" id="PS01188">
    <property type="entry name" value="ELO"/>
    <property type="match status" value="1"/>
</dbReference>
<dbReference type="Gene3D" id="1.20.1300.10">
    <property type="entry name" value="Fumarate reductase/succinate dehydrogenase, transmembrane subunit"/>
    <property type="match status" value="2"/>
</dbReference>
<dbReference type="PANTHER" id="PTHR11157">
    <property type="entry name" value="FATTY ACID ACYL TRANSFERASE-RELATED"/>
    <property type="match status" value="1"/>
</dbReference>
<comment type="catalytic activity">
    <reaction evidence="11">
        <text>a very-long-chain acyl-CoA + malonyl-CoA + H(+) = a very-long-chain 3-oxoacyl-CoA + CO2 + CoA</text>
        <dbReference type="Rhea" id="RHEA:32727"/>
        <dbReference type="ChEBI" id="CHEBI:15378"/>
        <dbReference type="ChEBI" id="CHEBI:16526"/>
        <dbReference type="ChEBI" id="CHEBI:57287"/>
        <dbReference type="ChEBI" id="CHEBI:57384"/>
        <dbReference type="ChEBI" id="CHEBI:90725"/>
        <dbReference type="ChEBI" id="CHEBI:90736"/>
        <dbReference type="EC" id="2.3.1.199"/>
    </reaction>
</comment>
<keyword evidence="10 12" id="KW-0275">Fatty acid biosynthesis</keyword>
<dbReference type="VEuPathDB" id="FungiDB:SeMB42_g07681"/>
<evidence type="ECO:0000256" key="3">
    <source>
        <dbReference type="ARBA" id="ARBA00022516"/>
    </source>
</evidence>
<evidence type="ECO:0000256" key="10">
    <source>
        <dbReference type="ARBA" id="ARBA00023160"/>
    </source>
</evidence>
<feature type="transmembrane region" description="Helical" evidence="12">
    <location>
        <begin position="289"/>
        <end position="308"/>
    </location>
</feature>
<comment type="similarity">
    <text evidence="2 12">Belongs to the ELO family.</text>
</comment>
<dbReference type="STRING" id="286115.A0A507BYF7"/>
<dbReference type="Proteomes" id="UP000317494">
    <property type="component" value="Unassembled WGS sequence"/>
</dbReference>
<keyword evidence="4 12" id="KW-0808">Transferase</keyword>
<feature type="transmembrane region" description="Helical" evidence="12">
    <location>
        <begin position="420"/>
        <end position="441"/>
    </location>
</feature>
<dbReference type="GO" id="GO:0042761">
    <property type="term" value="P:very long-chain fatty acid biosynthetic process"/>
    <property type="evidence" value="ECO:0007669"/>
    <property type="project" value="TreeGrafter"/>
</dbReference>
<protein>
    <recommendedName>
        <fullName evidence="12">Elongation of fatty acids protein</fullName>
        <ecNumber evidence="12">2.3.1.-</ecNumber>
    </recommendedName>
</protein>
<evidence type="ECO:0000256" key="11">
    <source>
        <dbReference type="ARBA" id="ARBA00047375"/>
    </source>
</evidence>
<dbReference type="GO" id="GO:0034626">
    <property type="term" value="P:fatty acid elongation, polyunsaturated fatty acid"/>
    <property type="evidence" value="ECO:0007669"/>
    <property type="project" value="TreeGrafter"/>
</dbReference>
<keyword evidence="6 12" id="KW-0276">Fatty acid metabolism</keyword>
<keyword evidence="5 12" id="KW-0812">Transmembrane</keyword>
<evidence type="ECO:0000313" key="13">
    <source>
        <dbReference type="EMBL" id="TPX31899.1"/>
    </source>
</evidence>
<comment type="catalytic activity">
    <reaction evidence="12">
        <text>an acyl-CoA + malonyl-CoA + H(+) = a 3-oxoacyl-CoA + CO2 + CoA</text>
        <dbReference type="Rhea" id="RHEA:50252"/>
        <dbReference type="ChEBI" id="CHEBI:15378"/>
        <dbReference type="ChEBI" id="CHEBI:16526"/>
        <dbReference type="ChEBI" id="CHEBI:57287"/>
        <dbReference type="ChEBI" id="CHEBI:57384"/>
        <dbReference type="ChEBI" id="CHEBI:58342"/>
        <dbReference type="ChEBI" id="CHEBI:90726"/>
    </reaction>
    <physiologicalReaction direction="left-to-right" evidence="12">
        <dbReference type="Rhea" id="RHEA:50253"/>
    </physiologicalReaction>
</comment>
<evidence type="ECO:0000256" key="8">
    <source>
        <dbReference type="ARBA" id="ARBA00023098"/>
    </source>
</evidence>
<feature type="transmembrane region" description="Helical" evidence="12">
    <location>
        <begin position="397"/>
        <end position="414"/>
    </location>
</feature>
<dbReference type="GO" id="GO:0005789">
    <property type="term" value="C:endoplasmic reticulum membrane"/>
    <property type="evidence" value="ECO:0007669"/>
    <property type="project" value="TreeGrafter"/>
</dbReference>
<dbReference type="AlphaFoldDB" id="A0A507BYF7"/>
<evidence type="ECO:0000256" key="6">
    <source>
        <dbReference type="ARBA" id="ARBA00022832"/>
    </source>
</evidence>
<name>A0A507BYF7_9FUNG</name>
<keyword evidence="8 12" id="KW-0443">Lipid metabolism</keyword>
<dbReference type="InterPro" id="IPR030457">
    <property type="entry name" value="ELO_CS"/>
</dbReference>
<sequence>MNADGDDGADSDYGFVLHRDLESISEQFLTHLAEYLRPEQPLQNRCKLLIELRLSTKKLWRKPLRSTVSKETMVTSARFVYQLGIRTGAKFATRSHRAAFHIGRIALLQSSTVNKNVAAVEQHKSKLEGSYHWSAERALSAISVPLIGAAVIMGPTPMIDLALDYLHERKWGKFVWNFNVWALRLLTALTIYGCYQFNTNDVGLTAFVKRLWTGKVDKTAANSKAAIIRNHVRRVSWFVNVLHDGNNTLKMRDIFNLHMDTSRWDWSQLLHPDDFEWIAGVTPLSDLRFILITWGTYFATIISLKMYMQRREACRLNTATAIHNAALCIGSLFMFILTVIDTFDRASKMGLSEIFFTTRPETVKGRLMWTMYMYYISKYQELLDTVILVLKKKPVIFLHWYHHAIIIFMVWTWLEFKILYSVLGMMANALVHVFMYYYYFVSSMGKTVWFKRYLTSGQIIQFIMSFLLSIPYVYYHYTLGRDTVSWIPFLFSMSVNGSFLLLFIQFYRRSYSGGGRKKPANGINRVHKT</sequence>
<keyword evidence="14" id="KW-1185">Reference proteome</keyword>
<dbReference type="GO" id="GO:0019367">
    <property type="term" value="P:fatty acid elongation, saturated fatty acid"/>
    <property type="evidence" value="ECO:0007669"/>
    <property type="project" value="TreeGrafter"/>
</dbReference>
<evidence type="ECO:0000256" key="2">
    <source>
        <dbReference type="ARBA" id="ARBA00007263"/>
    </source>
</evidence>
<dbReference type="EMBL" id="QEAN01000591">
    <property type="protein sequence ID" value="TPX31899.1"/>
    <property type="molecule type" value="Genomic_DNA"/>
</dbReference>
<feature type="transmembrane region" description="Helical" evidence="12">
    <location>
        <begin position="486"/>
        <end position="507"/>
    </location>
</feature>
<evidence type="ECO:0000256" key="5">
    <source>
        <dbReference type="ARBA" id="ARBA00022692"/>
    </source>
</evidence>